<gene>
    <name evidence="2" type="ORF">Cvel_6085</name>
</gene>
<organism evidence="2">
    <name type="scientific">Chromera velia CCMP2878</name>
    <dbReference type="NCBI Taxonomy" id="1169474"/>
    <lineage>
        <taxon>Eukaryota</taxon>
        <taxon>Sar</taxon>
        <taxon>Alveolata</taxon>
        <taxon>Colpodellida</taxon>
        <taxon>Chromeraceae</taxon>
        <taxon>Chromera</taxon>
    </lineage>
</organism>
<dbReference type="EMBL" id="CDMZ01002137">
    <property type="protein sequence ID" value="CEM40939.1"/>
    <property type="molecule type" value="Genomic_DNA"/>
</dbReference>
<accession>A0A0G4HAG7</accession>
<feature type="region of interest" description="Disordered" evidence="1">
    <location>
        <begin position="91"/>
        <end position="115"/>
    </location>
</feature>
<proteinExistence type="predicted"/>
<sequence>MLRLRRSCLFVFPSRFARLFLVLLLCLFNPDVVRGFSLSVSLFRRRKQQELPCSSKACVSAKRHTSRDPWGEGDGEDEFMKSFRKAKRKLLAGSEQREAKGKGKGKGTDKDKAEPEMEIPKFYRQQMSKSVEEYAGEEFGLLNARLDGLDPRAGVQKRVAESSRLPFDVLDISRIPKVTYMGRFRLHPLTCPGDTLTHEDGVDYKVVSVTNHYQFQEGDFRLVKKSIRVKSPQRLALEKKLKDMYHGNVNISGTGGGSGGESGGERESGADAGDTDEGPS</sequence>
<feature type="region of interest" description="Disordered" evidence="1">
    <location>
        <begin position="247"/>
        <end position="280"/>
    </location>
</feature>
<name>A0A0G4HAG7_9ALVE</name>
<protein>
    <submittedName>
        <fullName evidence="2">Uncharacterized protein</fullName>
    </submittedName>
</protein>
<feature type="compositionally biased region" description="Basic and acidic residues" evidence="1">
    <location>
        <begin position="95"/>
        <end position="115"/>
    </location>
</feature>
<dbReference type="AlphaFoldDB" id="A0A0G4HAG7"/>
<dbReference type="VEuPathDB" id="CryptoDB:Cvel_6085"/>
<reference evidence="2" key="1">
    <citation type="submission" date="2014-11" db="EMBL/GenBank/DDBJ databases">
        <authorList>
            <person name="Otto D Thomas"/>
            <person name="Naeem Raeece"/>
        </authorList>
    </citation>
    <scope>NUCLEOTIDE SEQUENCE</scope>
</reference>
<feature type="compositionally biased region" description="Gly residues" evidence="1">
    <location>
        <begin position="253"/>
        <end position="262"/>
    </location>
</feature>
<evidence type="ECO:0000256" key="1">
    <source>
        <dbReference type="SAM" id="MobiDB-lite"/>
    </source>
</evidence>
<evidence type="ECO:0000313" key="2">
    <source>
        <dbReference type="EMBL" id="CEM40939.1"/>
    </source>
</evidence>